<reference evidence="6 7" key="1">
    <citation type="journal article" date="2024" name="bioRxiv">
        <title>A reference genome for Trichogramma kaykai: A tiny desert-dwelling parasitoid wasp with competing sex-ratio distorters.</title>
        <authorList>
            <person name="Culotta J."/>
            <person name="Lindsey A.R."/>
        </authorList>
    </citation>
    <scope>NUCLEOTIDE SEQUENCE [LARGE SCALE GENOMIC DNA]</scope>
    <source>
        <strain evidence="6 7">KSX58</strain>
    </source>
</reference>
<comment type="pathway">
    <text evidence="4">Amino-acid biosynthesis; L-methionine biosynthesis via salvage pathway; S-methyl-5-thio-alpha-D-ribose 1-phosphate from S-methyl-5'-thioadenosine (phosphorylase route): step 1/1.</text>
</comment>
<feature type="site" description="Important for substrate specificity" evidence="4">
    <location>
        <position position="248"/>
    </location>
</feature>
<feature type="binding site" evidence="4">
    <location>
        <begin position="108"/>
        <end position="109"/>
    </location>
    <ligand>
        <name>phosphate</name>
        <dbReference type="ChEBI" id="CHEBI:43474"/>
    </ligand>
</feature>
<dbReference type="GO" id="GO:0005634">
    <property type="term" value="C:nucleus"/>
    <property type="evidence" value="ECO:0007669"/>
    <property type="project" value="UniProtKB-SubCell"/>
</dbReference>
<protein>
    <recommendedName>
        <fullName evidence="4">S-methyl-5'-thioadenosine phosphorylase</fullName>
        <ecNumber evidence="4">2.4.2.28</ecNumber>
    </recommendedName>
    <alternativeName>
        <fullName evidence="4">5'-methylthioadenosine phosphorylase</fullName>
        <shortName evidence="4">MTA phosphorylase</shortName>
        <shortName evidence="4">MTAP</shortName>
        <shortName evidence="4">MTAPase</shortName>
    </alternativeName>
</protein>
<evidence type="ECO:0000256" key="1">
    <source>
        <dbReference type="ARBA" id="ARBA00022676"/>
    </source>
</evidence>
<dbReference type="GO" id="GO:0005737">
    <property type="term" value="C:cytoplasm"/>
    <property type="evidence" value="ECO:0007669"/>
    <property type="project" value="UniProtKB-SubCell"/>
</dbReference>
<dbReference type="Pfam" id="PF01048">
    <property type="entry name" value="PNP_UDP_1"/>
    <property type="match status" value="1"/>
</dbReference>
<proteinExistence type="inferred from homology"/>
<dbReference type="PANTHER" id="PTHR42679:SF2">
    <property type="entry name" value="S-METHYL-5'-THIOADENOSINE PHOSPHORYLASE"/>
    <property type="match status" value="1"/>
</dbReference>
<feature type="binding site" evidence="4">
    <location>
        <begin position="235"/>
        <end position="237"/>
    </location>
    <ligand>
        <name>substrate</name>
    </ligand>
</feature>
<accession>A0ABD2WS27</accession>
<gene>
    <name evidence="6" type="ORF">TKK_010134</name>
</gene>
<comment type="similarity">
    <text evidence="4">Belongs to the PNP/MTAP phosphorylase family. MTAP subfamily.</text>
</comment>
<comment type="caution">
    <text evidence="6">The sequence shown here is derived from an EMBL/GenBank/DDBJ whole genome shotgun (WGS) entry which is preliminary data.</text>
</comment>
<name>A0ABD2WS27_9HYME</name>
<keyword evidence="2 4" id="KW-0808">Transferase</keyword>
<dbReference type="Proteomes" id="UP001627154">
    <property type="component" value="Unassembled WGS sequence"/>
</dbReference>
<keyword evidence="7" id="KW-1185">Reference proteome</keyword>
<dbReference type="PANTHER" id="PTHR42679">
    <property type="entry name" value="S-METHYL-5'-THIOADENOSINE PHOSPHORYLASE"/>
    <property type="match status" value="1"/>
</dbReference>
<dbReference type="HAMAP" id="MF_01963">
    <property type="entry name" value="MTAP"/>
    <property type="match status" value="1"/>
</dbReference>
<dbReference type="EMBL" id="JBJJXI010000077">
    <property type="protein sequence ID" value="KAL3395812.1"/>
    <property type="molecule type" value="Genomic_DNA"/>
</dbReference>
<feature type="site" description="Important for substrate specificity" evidence="4">
    <location>
        <position position="193"/>
    </location>
</feature>
<dbReference type="InterPro" id="IPR035994">
    <property type="entry name" value="Nucleoside_phosphorylase_sf"/>
</dbReference>
<dbReference type="InterPro" id="IPR018099">
    <property type="entry name" value="Purine_phosphorylase-2_CS"/>
</dbReference>
<dbReference type="GO" id="GO:0017061">
    <property type="term" value="F:S-methyl-5-thioadenosine phosphorylase activity"/>
    <property type="evidence" value="ECO:0007669"/>
    <property type="project" value="UniProtKB-UniRule"/>
</dbReference>
<dbReference type="SUPFAM" id="SSF53167">
    <property type="entry name" value="Purine and uridine phosphorylases"/>
    <property type="match status" value="1"/>
</dbReference>
<dbReference type="CDD" id="cd09010">
    <property type="entry name" value="MTAP_SsMTAPII_like_MTIP"/>
    <property type="match status" value="1"/>
</dbReference>
<feature type="domain" description="Nucleoside phosphorylase" evidence="5">
    <location>
        <begin position="21"/>
        <end position="269"/>
    </location>
</feature>
<evidence type="ECO:0000313" key="7">
    <source>
        <dbReference type="Proteomes" id="UP001627154"/>
    </source>
</evidence>
<keyword evidence="1 4" id="KW-0328">Glycosyltransferase</keyword>
<evidence type="ECO:0000259" key="5">
    <source>
        <dbReference type="Pfam" id="PF01048"/>
    </source>
</evidence>
<evidence type="ECO:0000256" key="2">
    <source>
        <dbReference type="ARBA" id="ARBA00022679"/>
    </source>
</evidence>
<feature type="binding site" evidence="4">
    <location>
        <position position="28"/>
    </location>
    <ligand>
        <name>phosphate</name>
        <dbReference type="ChEBI" id="CHEBI:43474"/>
    </ligand>
</feature>
<dbReference type="GO" id="GO:0006166">
    <property type="term" value="P:purine ribonucleoside salvage"/>
    <property type="evidence" value="ECO:0007669"/>
    <property type="project" value="UniProtKB-KW"/>
</dbReference>
<comment type="function">
    <text evidence="4">Catalyzes the reversible phosphorylation of S-methyl-5'-thioadenosine (MTA) to adenine and 5-methylthioribose-1-phosphate. Involved in the breakdown of MTA, a major by-product of polyamine biosynthesis. Responsible for the first step in the methionine salvage pathway after MTA has been generated from S-adenosylmethionine. Has broad substrate specificity with 6-aminopurine nucleosides as preferred substrates.</text>
</comment>
<keyword evidence="4" id="KW-0963">Cytoplasm</keyword>
<dbReference type="InterPro" id="IPR000845">
    <property type="entry name" value="Nucleoside_phosphorylase_d"/>
</dbReference>
<keyword evidence="4" id="KW-0539">Nucleus</keyword>
<dbReference type="EC" id="2.4.2.28" evidence="4"/>
<dbReference type="GO" id="GO:0019509">
    <property type="term" value="P:L-methionine salvage from methylthioadenosine"/>
    <property type="evidence" value="ECO:0007669"/>
    <property type="project" value="UniProtKB-UniRule"/>
</dbReference>
<organism evidence="6 7">
    <name type="scientific">Trichogramma kaykai</name>
    <dbReference type="NCBI Taxonomy" id="54128"/>
    <lineage>
        <taxon>Eukaryota</taxon>
        <taxon>Metazoa</taxon>
        <taxon>Ecdysozoa</taxon>
        <taxon>Arthropoda</taxon>
        <taxon>Hexapoda</taxon>
        <taxon>Insecta</taxon>
        <taxon>Pterygota</taxon>
        <taxon>Neoptera</taxon>
        <taxon>Endopterygota</taxon>
        <taxon>Hymenoptera</taxon>
        <taxon>Apocrita</taxon>
        <taxon>Proctotrupomorpha</taxon>
        <taxon>Chalcidoidea</taxon>
        <taxon>Trichogrammatidae</taxon>
        <taxon>Trichogramma</taxon>
    </lineage>
</organism>
<dbReference type="AlphaFoldDB" id="A0ABD2WS27"/>
<comment type="catalytic activity">
    <reaction evidence="4">
        <text>S-methyl-5'-thioadenosine + phosphate = 5-(methylsulfanyl)-alpha-D-ribose 1-phosphate + adenine</text>
        <dbReference type="Rhea" id="RHEA:11852"/>
        <dbReference type="ChEBI" id="CHEBI:16708"/>
        <dbReference type="ChEBI" id="CHEBI:17509"/>
        <dbReference type="ChEBI" id="CHEBI:43474"/>
        <dbReference type="ChEBI" id="CHEBI:58533"/>
        <dbReference type="EC" id="2.4.2.28"/>
    </reaction>
</comment>
<evidence type="ECO:0000313" key="6">
    <source>
        <dbReference type="EMBL" id="KAL3395812.1"/>
    </source>
</evidence>
<dbReference type="Gene3D" id="3.40.50.1580">
    <property type="entry name" value="Nucleoside phosphorylase domain"/>
    <property type="match status" value="1"/>
</dbReference>
<feature type="binding site" evidence="4">
    <location>
        <position position="212"/>
    </location>
    <ligand>
        <name>phosphate</name>
        <dbReference type="ChEBI" id="CHEBI:43474"/>
    </ligand>
</feature>
<evidence type="ECO:0000256" key="4">
    <source>
        <dbReference type="HAMAP-Rule" id="MF_03155"/>
    </source>
</evidence>
<feature type="binding site" evidence="4">
    <location>
        <position position="211"/>
    </location>
    <ligand>
        <name>substrate</name>
    </ligand>
</feature>
<evidence type="ECO:0000256" key="3">
    <source>
        <dbReference type="ARBA" id="ARBA00022726"/>
    </source>
</evidence>
<dbReference type="PROSITE" id="PS01240">
    <property type="entry name" value="PNP_MTAP_2"/>
    <property type="match status" value="1"/>
</dbReference>
<comment type="subcellular location">
    <subcellularLocation>
        <location evidence="4">Cytoplasm</location>
    </subcellularLocation>
    <subcellularLocation>
        <location evidence="4">Nucleus</location>
    </subcellularLocation>
</comment>
<sequence>MGQKLNILYIYQPLQILGIYRIGIIGGSGLDDPSKQIFQPRNIIKREDAKNDFGLPSSHLYVGSISGVEVVLLSRHGPGHKISPTGINYRANLEAFRNLGCTHVLASTACGSLAENITKGQLVIPNDFIDRTIHRKNTFYDNTSEYYEGVRHIPMFPAFDCKTMDLIEQAAQNLGISVMKGATVVTIEGPRFSSRAESNMFRQWGGHLINMTTCPEVYLAKEAGLLYASIAIATDYDCWKESEDNVCVSDVLAIFKQNVEKVTSLLIKSVELIGQEDWTQSITNAKNLVKNSNVTH</sequence>
<feature type="binding site" evidence="4">
    <location>
        <begin position="75"/>
        <end position="76"/>
    </location>
    <ligand>
        <name>phosphate</name>
        <dbReference type="ChEBI" id="CHEBI:43474"/>
    </ligand>
</feature>
<dbReference type="InterPro" id="IPR010044">
    <property type="entry name" value="MTAP"/>
</dbReference>
<comment type="subunit">
    <text evidence="4">Homotrimer.</text>
</comment>
<keyword evidence="3 4" id="KW-0660">Purine salvage</keyword>